<dbReference type="EMBL" id="JACZEP010000004">
    <property type="protein sequence ID" value="MBE1205478.1"/>
    <property type="molecule type" value="Genomic_DNA"/>
</dbReference>
<sequence length="308" mass="32237">MAGRVLSIGECMVELRQAEGGLLRQGFAGDSFNTAYYVRAFLPEARPVDYFTAVGTDTISDEMLAFIEGAGVGTGFIRRVSGRSPGLYMIHLKDGERSFSYWRSASAARLLADDPAALRAAIDASEVIFFSGITLAILASEAVATLLDELGRAKADGKLVAFDPNIRPRLWDDVETMRSTITAGAAASSLVMPSFEDEATHFGDASVDATIARYAGLGVGKLVVKDGAAGITLRFDGERSFVPATRAEKVVDTTGAGDSFNGAFLANYLQNGDHRAAAGLAADVAAAVIGHHGALVGRAEIGVSAAPR</sequence>
<keyword evidence="3 5" id="KW-0418">Kinase</keyword>
<evidence type="ECO:0000256" key="3">
    <source>
        <dbReference type="ARBA" id="ARBA00022777"/>
    </source>
</evidence>
<dbReference type="PROSITE" id="PS00584">
    <property type="entry name" value="PFKB_KINASES_2"/>
    <property type="match status" value="1"/>
</dbReference>
<dbReference type="SUPFAM" id="SSF53613">
    <property type="entry name" value="Ribokinase-like"/>
    <property type="match status" value="1"/>
</dbReference>
<accession>A0ABR9GPG0</accession>
<reference evidence="5 6" key="1">
    <citation type="submission" date="2020-09" db="EMBL/GenBank/DDBJ databases">
        <title>Draft Genome Sequence of Aminobacter carboxidus type strain DSM 1086, a soil Gram-negative carboxydobacterium.</title>
        <authorList>
            <person name="Turrini P."/>
            <person name="Tescari M."/>
            <person name="Artuso I."/>
            <person name="Lugli G.A."/>
            <person name="Frangipani E."/>
            <person name="Ventura M."/>
            <person name="Visca P."/>
        </authorList>
    </citation>
    <scope>NUCLEOTIDE SEQUENCE [LARGE SCALE GENOMIC DNA]</scope>
    <source>
        <strain evidence="5 6">DSM 1086</strain>
    </source>
</reference>
<dbReference type="Gene3D" id="3.40.1190.20">
    <property type="match status" value="1"/>
</dbReference>
<dbReference type="PANTHER" id="PTHR43085">
    <property type="entry name" value="HEXOKINASE FAMILY MEMBER"/>
    <property type="match status" value="1"/>
</dbReference>
<organism evidence="5 6">
    <name type="scientific">Aminobacter carboxidus</name>
    <dbReference type="NCBI Taxonomy" id="376165"/>
    <lineage>
        <taxon>Bacteria</taxon>
        <taxon>Pseudomonadati</taxon>
        <taxon>Pseudomonadota</taxon>
        <taxon>Alphaproteobacteria</taxon>
        <taxon>Hyphomicrobiales</taxon>
        <taxon>Phyllobacteriaceae</taxon>
        <taxon>Aminobacter</taxon>
    </lineage>
</organism>
<evidence type="ECO:0000256" key="1">
    <source>
        <dbReference type="ARBA" id="ARBA00010688"/>
    </source>
</evidence>
<dbReference type="InterPro" id="IPR011611">
    <property type="entry name" value="PfkB_dom"/>
</dbReference>
<keyword evidence="6" id="KW-1185">Reference proteome</keyword>
<dbReference type="PANTHER" id="PTHR43085:SF15">
    <property type="entry name" value="2-DEHYDRO-3-DEOXYGLUCONOKINASE"/>
    <property type="match status" value="1"/>
</dbReference>
<evidence type="ECO:0000313" key="6">
    <source>
        <dbReference type="Proteomes" id="UP000598227"/>
    </source>
</evidence>
<evidence type="ECO:0000259" key="4">
    <source>
        <dbReference type="Pfam" id="PF00294"/>
    </source>
</evidence>
<feature type="domain" description="Carbohydrate kinase PfkB" evidence="4">
    <location>
        <begin position="4"/>
        <end position="294"/>
    </location>
</feature>
<dbReference type="GO" id="GO:0016301">
    <property type="term" value="F:kinase activity"/>
    <property type="evidence" value="ECO:0007669"/>
    <property type="project" value="UniProtKB-KW"/>
</dbReference>
<dbReference type="CDD" id="cd01166">
    <property type="entry name" value="KdgK"/>
    <property type="match status" value="1"/>
</dbReference>
<dbReference type="RefSeq" id="WP_192566954.1">
    <property type="nucleotide sequence ID" value="NZ_JACZEP010000004.1"/>
</dbReference>
<comment type="similarity">
    <text evidence="1">Belongs to the carbohydrate kinase PfkB family.</text>
</comment>
<dbReference type="Pfam" id="PF00294">
    <property type="entry name" value="PfkB"/>
    <property type="match status" value="1"/>
</dbReference>
<dbReference type="Proteomes" id="UP000598227">
    <property type="component" value="Unassembled WGS sequence"/>
</dbReference>
<dbReference type="InterPro" id="IPR029056">
    <property type="entry name" value="Ribokinase-like"/>
</dbReference>
<evidence type="ECO:0000256" key="2">
    <source>
        <dbReference type="ARBA" id="ARBA00022679"/>
    </source>
</evidence>
<protein>
    <submittedName>
        <fullName evidence="5">Sugar kinase</fullName>
    </submittedName>
</protein>
<keyword evidence="2" id="KW-0808">Transferase</keyword>
<name>A0ABR9GPG0_9HYPH</name>
<dbReference type="InterPro" id="IPR002173">
    <property type="entry name" value="Carboh/pur_kinase_PfkB_CS"/>
</dbReference>
<gene>
    <name evidence="5" type="ORF">IHE39_14345</name>
</gene>
<dbReference type="InterPro" id="IPR050306">
    <property type="entry name" value="PfkB_Carbo_kinase"/>
</dbReference>
<evidence type="ECO:0000313" key="5">
    <source>
        <dbReference type="EMBL" id="MBE1205478.1"/>
    </source>
</evidence>
<comment type="caution">
    <text evidence="5">The sequence shown here is derived from an EMBL/GenBank/DDBJ whole genome shotgun (WGS) entry which is preliminary data.</text>
</comment>
<proteinExistence type="inferred from homology"/>